<reference evidence="2 3" key="1">
    <citation type="submission" date="2019-09" db="EMBL/GenBank/DDBJ databases">
        <title>Genome sequence of Rhodovastum atsumiense, a diverse member of the Acetobacteraceae family of non-sulfur purple photosynthetic bacteria.</title>
        <authorList>
            <person name="Meyer T."/>
            <person name="Kyndt J."/>
        </authorList>
    </citation>
    <scope>NUCLEOTIDE SEQUENCE [LARGE SCALE GENOMIC DNA]</scope>
    <source>
        <strain evidence="2 3">DSM 21279</strain>
    </source>
</reference>
<sequence length="513" mass="54083">MQHIAKQEQGRASWSGPVTDRLPRERLRVASPPAMAPEGGGEHLLLDAVRRALRRPEGRMALVLHLSRLDPPAPRPHHQRIARAILQDTAQRHEGQVFALGNGDMVLLCHLAEKRAPAAPRPVGTIGLADPADLPATLGRLLRVDAPDPTRVISIWHLDGDTAGLQAYAAARAADAPARPPQEQAAGEPGQIAAVAAIAALVDDTAVGDLVHLQTGVLMTGPAGTDTAEGDGPSLRPIYRKVILATAALEARLAAEGQAGADPFLFRHLARRLDRRLLALLHQAAGQGAAGQGGPFAACVPAGGWVALHLELTLPLILSDAFAGYAASCRDAGIALGVEVSLLEACGDPVSFARARALLVEAGLRLILGEVSHLTLLIARPEALQPDLLKLEWSPRLRELPAQERQQLAATIERIGPDRILLHRADTETALCWGLSHDIRRFQGRHIDAMLAATRMVGCHDAAGCTLRECIERAAASGPAGRTGCRTPGLLAPSLPVPLPPVPAPLASAELVA</sequence>
<evidence type="ECO:0000313" key="2">
    <source>
        <dbReference type="EMBL" id="KAA5611521.1"/>
    </source>
</evidence>
<name>A0A5M6ITH8_9PROT</name>
<evidence type="ECO:0000256" key="1">
    <source>
        <dbReference type="SAM" id="MobiDB-lite"/>
    </source>
</evidence>
<comment type="caution">
    <text evidence="2">The sequence shown here is derived from an EMBL/GenBank/DDBJ whole genome shotgun (WGS) entry which is preliminary data.</text>
</comment>
<organism evidence="2 3">
    <name type="scientific">Rhodovastum atsumiense</name>
    <dbReference type="NCBI Taxonomy" id="504468"/>
    <lineage>
        <taxon>Bacteria</taxon>
        <taxon>Pseudomonadati</taxon>
        <taxon>Pseudomonadota</taxon>
        <taxon>Alphaproteobacteria</taxon>
        <taxon>Acetobacterales</taxon>
        <taxon>Acetobacteraceae</taxon>
        <taxon>Rhodovastum</taxon>
    </lineage>
</organism>
<keyword evidence="3" id="KW-1185">Reference proteome</keyword>
<gene>
    <name evidence="2" type="ORF">F1189_14440</name>
</gene>
<feature type="region of interest" description="Disordered" evidence="1">
    <location>
        <begin position="1"/>
        <end position="25"/>
    </location>
</feature>
<accession>A0A5M6ITH8</accession>
<dbReference type="Proteomes" id="UP000325255">
    <property type="component" value="Unassembled WGS sequence"/>
</dbReference>
<proteinExistence type="predicted"/>
<evidence type="ECO:0000313" key="3">
    <source>
        <dbReference type="Proteomes" id="UP000325255"/>
    </source>
</evidence>
<dbReference type="OrthoDB" id="7285526at2"/>
<dbReference type="AlphaFoldDB" id="A0A5M6ITH8"/>
<dbReference type="EMBL" id="VWPK01000020">
    <property type="protein sequence ID" value="KAA5611521.1"/>
    <property type="molecule type" value="Genomic_DNA"/>
</dbReference>
<evidence type="ECO:0008006" key="4">
    <source>
        <dbReference type="Google" id="ProtNLM"/>
    </source>
</evidence>
<protein>
    <recommendedName>
        <fullName evidence="4">EAL domain-containing protein</fullName>
    </recommendedName>
</protein>
<dbReference type="RefSeq" id="WP_150041526.1">
    <property type="nucleotide sequence ID" value="NZ_OW485601.1"/>
</dbReference>